<gene>
    <name evidence="1" type="ORF">F383_07074</name>
</gene>
<dbReference type="AlphaFoldDB" id="A0A0B0NG78"/>
<evidence type="ECO:0000313" key="1">
    <source>
        <dbReference type="EMBL" id="KHG11815.1"/>
    </source>
</evidence>
<organism evidence="1 2">
    <name type="scientific">Gossypium arboreum</name>
    <name type="common">Tree cotton</name>
    <name type="synonym">Gossypium nanking</name>
    <dbReference type="NCBI Taxonomy" id="29729"/>
    <lineage>
        <taxon>Eukaryota</taxon>
        <taxon>Viridiplantae</taxon>
        <taxon>Streptophyta</taxon>
        <taxon>Embryophyta</taxon>
        <taxon>Tracheophyta</taxon>
        <taxon>Spermatophyta</taxon>
        <taxon>Magnoliopsida</taxon>
        <taxon>eudicotyledons</taxon>
        <taxon>Gunneridae</taxon>
        <taxon>Pentapetalae</taxon>
        <taxon>rosids</taxon>
        <taxon>malvids</taxon>
        <taxon>Malvales</taxon>
        <taxon>Malvaceae</taxon>
        <taxon>Malvoideae</taxon>
        <taxon>Gossypium</taxon>
    </lineage>
</organism>
<reference evidence="2" key="1">
    <citation type="submission" date="2014-09" db="EMBL/GenBank/DDBJ databases">
        <authorList>
            <person name="Mudge J."/>
            <person name="Ramaraj T."/>
            <person name="Lindquist I.E."/>
            <person name="Bharti A.K."/>
            <person name="Sundararajan A."/>
            <person name="Cameron C.T."/>
            <person name="Woodward J.E."/>
            <person name="May G.D."/>
            <person name="Brubaker C."/>
            <person name="Broadhvest J."/>
            <person name="Wilkins T.A."/>
        </authorList>
    </citation>
    <scope>NUCLEOTIDE SEQUENCE</scope>
    <source>
        <strain evidence="2">cv. AKA8401</strain>
    </source>
</reference>
<accession>A0A0B0NG78</accession>
<keyword evidence="2" id="KW-1185">Reference proteome</keyword>
<dbReference type="Proteomes" id="UP000032142">
    <property type="component" value="Unassembled WGS sequence"/>
</dbReference>
<sequence>MDVWPTKAWSYAAHDFVVVQVWPCGPHGLGQVGHVGHTGMWDHTAMSHGHVVFGLGCVGHTGKANLGGYTGRPIQLWAYGRVIHSLRRIDATETQQWPLFCKTA</sequence>
<proteinExistence type="predicted"/>
<name>A0A0B0NG78_GOSAR</name>
<protein>
    <submittedName>
        <fullName evidence="1">Transport protein sec31</fullName>
    </submittedName>
</protein>
<evidence type="ECO:0000313" key="2">
    <source>
        <dbReference type="Proteomes" id="UP000032142"/>
    </source>
</evidence>
<dbReference type="EMBL" id="KN396518">
    <property type="protein sequence ID" value="KHG11815.1"/>
    <property type="molecule type" value="Genomic_DNA"/>
</dbReference>